<dbReference type="RefSeq" id="WP_224035611.1">
    <property type="nucleotide sequence ID" value="NZ_AP024849.1"/>
</dbReference>
<dbReference type="Proteomes" id="UP000824633">
    <property type="component" value="Chromosome"/>
</dbReference>
<evidence type="ECO:0000313" key="2">
    <source>
        <dbReference type="EMBL" id="BCZ49429.1"/>
    </source>
</evidence>
<evidence type="ECO:0000313" key="3">
    <source>
        <dbReference type="Proteomes" id="UP000824633"/>
    </source>
</evidence>
<organism evidence="2 3">
    <name type="scientific">Clostridium gelidum</name>
    <dbReference type="NCBI Taxonomy" id="704125"/>
    <lineage>
        <taxon>Bacteria</taxon>
        <taxon>Bacillati</taxon>
        <taxon>Bacillota</taxon>
        <taxon>Clostridia</taxon>
        <taxon>Eubacteriales</taxon>
        <taxon>Clostridiaceae</taxon>
        <taxon>Clostridium</taxon>
    </lineage>
</organism>
<feature type="domain" description="Major tropism determinant N-terminal" evidence="1">
    <location>
        <begin position="6"/>
        <end position="40"/>
    </location>
</feature>
<keyword evidence="3" id="KW-1185">Reference proteome</keyword>
<gene>
    <name evidence="2" type="ORF">psyc5s11_54960</name>
</gene>
<protein>
    <recommendedName>
        <fullName evidence="1">Major tropism determinant N-terminal domain-containing protein</fullName>
    </recommendedName>
</protein>
<dbReference type="InterPro" id="IPR041352">
    <property type="entry name" value="Mtd_N"/>
</dbReference>
<dbReference type="EMBL" id="AP024849">
    <property type="protein sequence ID" value="BCZ49429.1"/>
    <property type="molecule type" value="Genomic_DNA"/>
</dbReference>
<dbReference type="Pfam" id="PF18454">
    <property type="entry name" value="Mtd_N"/>
    <property type="match status" value="1"/>
</dbReference>
<dbReference type="Gene3D" id="2.10.10.30">
    <property type="match status" value="1"/>
</dbReference>
<name>A0ABN6J555_9CLOT</name>
<proteinExistence type="predicted"/>
<sequence length="339" mass="34416">MAQTLKIKRGNNANLGGLTLEAGEPAFVLDTGKLYVGDGADKVLINPDIVPKSKTTDKLNTARTISLSGDITGSVSFDGSSDVTIVTTEKASGVTSGTYSKVTVDKKGTVTAGTNITADDVPTLTLSKISDVGTAASKNVGIASGNVPVLDESGKLDTSILPAIAVTDTFVIATEIEMLALTAQVGDVAVRTDLNRSFILKTADASIVANWQELLTPTDAVLSVAGKTGIVTLTSADVGLGNVTNESKETMFTNPTFTGVSIAPTADAGTNTTQIATTKFVTNAVVNKTSISGNAGTATKLATPINISLTGDVVGSTSFDGSTDVSITVTISNIDGGTF</sequence>
<accession>A0ABN6J555</accession>
<evidence type="ECO:0000259" key="1">
    <source>
        <dbReference type="Pfam" id="PF18454"/>
    </source>
</evidence>
<reference evidence="3" key="1">
    <citation type="submission" date="2021-07" db="EMBL/GenBank/DDBJ databases">
        <title>Complete genome sequencing of a Clostridium isolate.</title>
        <authorList>
            <person name="Ueki A."/>
            <person name="Tonouchi A."/>
        </authorList>
    </citation>
    <scope>NUCLEOTIDE SEQUENCE [LARGE SCALE GENOMIC DNA]</scope>
    <source>
        <strain evidence="3">C5S11</strain>
    </source>
</reference>